<accession>A0A5D2MD99</accession>
<dbReference type="EMBL" id="CM017623">
    <property type="protein sequence ID" value="TYH89124.1"/>
    <property type="molecule type" value="Genomic_DNA"/>
</dbReference>
<keyword evidence="3" id="KW-1185">Reference proteome</keyword>
<evidence type="ECO:0000313" key="2">
    <source>
        <dbReference type="EMBL" id="TYH89124.1"/>
    </source>
</evidence>
<evidence type="ECO:0000313" key="3">
    <source>
        <dbReference type="Proteomes" id="UP000322667"/>
    </source>
</evidence>
<reference evidence="2 3" key="1">
    <citation type="submission" date="2019-07" db="EMBL/GenBank/DDBJ databases">
        <title>WGS assembly of Gossypium tomentosum.</title>
        <authorList>
            <person name="Chen Z.J."/>
            <person name="Sreedasyam A."/>
            <person name="Ando A."/>
            <person name="Song Q."/>
            <person name="De L."/>
            <person name="Hulse-Kemp A."/>
            <person name="Ding M."/>
            <person name="Ye W."/>
            <person name="Kirkbride R."/>
            <person name="Jenkins J."/>
            <person name="Plott C."/>
            <person name="Lovell J."/>
            <person name="Lin Y.-M."/>
            <person name="Vaughn R."/>
            <person name="Liu B."/>
            <person name="Li W."/>
            <person name="Simpson S."/>
            <person name="Scheffler B."/>
            <person name="Saski C."/>
            <person name="Grover C."/>
            <person name="Hu G."/>
            <person name="Conover J."/>
            <person name="Carlson J."/>
            <person name="Shu S."/>
            <person name="Boston L."/>
            <person name="Williams M."/>
            <person name="Peterson D."/>
            <person name="Mcgee K."/>
            <person name="Jones D."/>
            <person name="Wendel J."/>
            <person name="Stelly D."/>
            <person name="Grimwood J."/>
            <person name="Schmutz J."/>
        </authorList>
    </citation>
    <scope>NUCLEOTIDE SEQUENCE [LARGE SCALE GENOMIC DNA]</scope>
    <source>
        <strain evidence="2">7179.01</strain>
    </source>
</reference>
<dbReference type="AlphaFoldDB" id="A0A5D2MD99"/>
<name>A0A5D2MD99_GOSTO</name>
<gene>
    <name evidence="2" type="ORF">ES332_D01G237200v1</name>
</gene>
<dbReference type="Proteomes" id="UP000322667">
    <property type="component" value="Chromosome D01"/>
</dbReference>
<evidence type="ECO:0000256" key="1">
    <source>
        <dbReference type="SAM" id="MobiDB-lite"/>
    </source>
</evidence>
<organism evidence="2 3">
    <name type="scientific">Gossypium tomentosum</name>
    <name type="common">Hawaiian cotton</name>
    <name type="synonym">Gossypium sandvicense</name>
    <dbReference type="NCBI Taxonomy" id="34277"/>
    <lineage>
        <taxon>Eukaryota</taxon>
        <taxon>Viridiplantae</taxon>
        <taxon>Streptophyta</taxon>
        <taxon>Embryophyta</taxon>
        <taxon>Tracheophyta</taxon>
        <taxon>Spermatophyta</taxon>
        <taxon>Magnoliopsida</taxon>
        <taxon>eudicotyledons</taxon>
        <taxon>Gunneridae</taxon>
        <taxon>Pentapetalae</taxon>
        <taxon>rosids</taxon>
        <taxon>malvids</taxon>
        <taxon>Malvales</taxon>
        <taxon>Malvaceae</taxon>
        <taxon>Malvoideae</taxon>
        <taxon>Gossypium</taxon>
    </lineage>
</organism>
<proteinExistence type="predicted"/>
<protein>
    <submittedName>
        <fullName evidence="2">Uncharacterized protein</fullName>
    </submittedName>
</protein>
<sequence length="70" mass="7465">MREKKSWSFPKLESDGGEGPITTDLRADSGVRRAWGKHVAVATKAVAVAGLRATEDLGAAHLGFLLAEIF</sequence>
<feature type="region of interest" description="Disordered" evidence="1">
    <location>
        <begin position="1"/>
        <end position="23"/>
    </location>
</feature>